<keyword evidence="4" id="KW-1185">Reference proteome</keyword>
<protein>
    <submittedName>
        <fullName evidence="3">M81 family metallopeptidase</fullName>
    </submittedName>
</protein>
<feature type="domain" description="Microcystin LR degradation protein MlrC N-terminal" evidence="2">
    <location>
        <begin position="2"/>
        <end position="278"/>
    </location>
</feature>
<dbReference type="AlphaFoldDB" id="A0A7S8EAI0"/>
<accession>A0A7S8EAI0</accession>
<dbReference type="InterPro" id="IPR015995">
    <property type="entry name" value="MlrC_N"/>
</dbReference>
<proteinExistence type="predicted"/>
<dbReference type="RefSeq" id="WP_195171427.1">
    <property type="nucleotide sequence ID" value="NZ_CP062983.1"/>
</dbReference>
<dbReference type="PIRSF" id="PIRSF012702">
    <property type="entry name" value="UCP012702"/>
    <property type="match status" value="1"/>
</dbReference>
<dbReference type="Proteomes" id="UP000594468">
    <property type="component" value="Chromosome"/>
</dbReference>
<dbReference type="EMBL" id="CP062983">
    <property type="protein sequence ID" value="QPC83360.1"/>
    <property type="molecule type" value="Genomic_DNA"/>
</dbReference>
<dbReference type="Pfam" id="PF07364">
    <property type="entry name" value="DUF1485"/>
    <property type="match status" value="1"/>
</dbReference>
<evidence type="ECO:0000313" key="4">
    <source>
        <dbReference type="Proteomes" id="UP000594468"/>
    </source>
</evidence>
<dbReference type="KEGG" id="pmet:G4Y79_02980"/>
<gene>
    <name evidence="3" type="ORF">G4Y79_02980</name>
</gene>
<dbReference type="InterPro" id="IPR009197">
    <property type="entry name" value="MlrC"/>
</dbReference>
<feature type="domain" description="Microcystin LR degradation protein MlrC C-terminal" evidence="1">
    <location>
        <begin position="288"/>
        <end position="451"/>
    </location>
</feature>
<evidence type="ECO:0000259" key="1">
    <source>
        <dbReference type="Pfam" id="PF07171"/>
    </source>
</evidence>
<dbReference type="InterPro" id="IPR010799">
    <property type="entry name" value="MlrC_C"/>
</dbReference>
<name>A0A7S8EAI0_9CHLR</name>
<sequence>MRIAIGGIAVECCSFSPLPTRLDDITRLRGDELHAEYPFLPSLPEAEYVPLIRGRATPGGPVERSAYEQIKQEFLDKLREGGPWDGVYLDMHGALYVLGMEDAEGDWTASVREVVGEDCMISASYDLHGNVSPRVMANVDLLTAYRTAPHRDVTETRERACRLLVHCLMHDVHPNKVFIPVPLLLPGEKAMTTAEPAGSLYARIPEVIEAYDLLDVSILVGYAWVDEPRATACVITLGEDAGKAQQAAEELARDYWSRREGFRFGMPTGTVDACIEQAQALPEKPVFISDAGDNITGGGIGDVPYCLDRLLAHGITNCLYAGIVDAAAVAVCFDVGTGAEVSLSLGGKLDTTHGTPFEVVATVLKLDDTLTTNRHAIIDVQGIQVILTERRTAFTTAAQFDQLGIDPRTYELVVIKLGYLFPEIAPMAQHALLALSPGAIDPAVENLPYEHVKHPIFPLDREMTWHP</sequence>
<organism evidence="3 4">
    <name type="scientific">Phototrophicus methaneseepsis</name>
    <dbReference type="NCBI Taxonomy" id="2710758"/>
    <lineage>
        <taxon>Bacteria</taxon>
        <taxon>Bacillati</taxon>
        <taxon>Chloroflexota</taxon>
        <taxon>Candidatus Thermofontia</taxon>
        <taxon>Phototrophicales</taxon>
        <taxon>Phototrophicaceae</taxon>
        <taxon>Phototrophicus</taxon>
    </lineage>
</organism>
<reference evidence="3 4" key="1">
    <citation type="submission" date="2020-02" db="EMBL/GenBank/DDBJ databases">
        <authorList>
            <person name="Zheng R.K."/>
            <person name="Sun C.M."/>
        </authorList>
    </citation>
    <scope>NUCLEOTIDE SEQUENCE [LARGE SCALE GENOMIC DNA]</scope>
    <source>
        <strain evidence="4">rifampicinis</strain>
    </source>
</reference>
<evidence type="ECO:0000259" key="2">
    <source>
        <dbReference type="Pfam" id="PF07364"/>
    </source>
</evidence>
<evidence type="ECO:0000313" key="3">
    <source>
        <dbReference type="EMBL" id="QPC83360.1"/>
    </source>
</evidence>
<dbReference type="Pfam" id="PF07171">
    <property type="entry name" value="MlrC_C"/>
    <property type="match status" value="1"/>
</dbReference>